<dbReference type="InterPro" id="IPR025200">
    <property type="entry name" value="PPK_C_dom2"/>
</dbReference>
<dbReference type="SUPFAM" id="SSF56024">
    <property type="entry name" value="Phospholipase D/nuclease"/>
    <property type="match status" value="2"/>
</dbReference>
<name>K1TUE6_9ZZZZ</name>
<proteinExistence type="predicted"/>
<feature type="domain" description="Polyphosphate kinase C-terminal" evidence="2">
    <location>
        <begin position="5"/>
        <end position="47"/>
    </location>
</feature>
<reference evidence="3" key="1">
    <citation type="journal article" date="2013" name="Environ. Microbiol.">
        <title>Microbiota from the distal guts of lean and obese adolescents exhibit partial functional redundancy besides clear differences in community structure.</title>
        <authorList>
            <person name="Ferrer M."/>
            <person name="Ruiz A."/>
            <person name="Lanza F."/>
            <person name="Haange S.B."/>
            <person name="Oberbach A."/>
            <person name="Till H."/>
            <person name="Bargiela R."/>
            <person name="Campoy C."/>
            <person name="Segura M.T."/>
            <person name="Richter M."/>
            <person name="von Bergen M."/>
            <person name="Seifert J."/>
            <person name="Suarez A."/>
        </authorList>
    </citation>
    <scope>NUCLEOTIDE SEQUENCE</scope>
</reference>
<accession>K1TUE6</accession>
<gene>
    <name evidence="3" type="ORF">LEA_11579</name>
</gene>
<dbReference type="GO" id="GO:0009358">
    <property type="term" value="C:polyphosphate kinase complex"/>
    <property type="evidence" value="ECO:0007669"/>
    <property type="project" value="InterPro"/>
</dbReference>
<dbReference type="Gene3D" id="3.30.870.10">
    <property type="entry name" value="Endonuclease Chain A"/>
    <property type="match status" value="2"/>
</dbReference>
<sequence length="176" mass="19476">SYAYITQIGTGNYNEKTSRLYTDLSLITANQAIGADAAKVFLALQQGETVDEVSELLVAPKCLQNKVLEMMEEQIANKKAGKEAYIGVKINSLTDKVLIDKMIEASQTGVKIDLIVRGICCLKPQIPGVTENIRVISVVGRYLEHSRIYRFGVGDEEKMYIASADFMYEKYGAPRG</sequence>
<dbReference type="GO" id="GO:0008976">
    <property type="term" value="F:polyphosphate kinase activity"/>
    <property type="evidence" value="ECO:0007669"/>
    <property type="project" value="UniProtKB-EC"/>
</dbReference>
<dbReference type="Pfam" id="PF17941">
    <property type="entry name" value="PP_kinase_C_1"/>
    <property type="match status" value="1"/>
</dbReference>
<dbReference type="AlphaFoldDB" id="K1TUE6"/>
<dbReference type="InterPro" id="IPR003414">
    <property type="entry name" value="PP_kinase"/>
</dbReference>
<evidence type="ECO:0000259" key="2">
    <source>
        <dbReference type="Pfam" id="PF17941"/>
    </source>
</evidence>
<dbReference type="InterPro" id="IPR041108">
    <property type="entry name" value="PP_kinase_C_1"/>
</dbReference>
<keyword evidence="3" id="KW-0808">Transferase</keyword>
<keyword evidence="3" id="KW-0418">Kinase</keyword>
<dbReference type="GO" id="GO:0006799">
    <property type="term" value="P:polyphosphate biosynthetic process"/>
    <property type="evidence" value="ECO:0007669"/>
    <property type="project" value="InterPro"/>
</dbReference>
<evidence type="ECO:0000313" key="3">
    <source>
        <dbReference type="EMBL" id="EKC62946.1"/>
    </source>
</evidence>
<feature type="non-terminal residue" evidence="3">
    <location>
        <position position="176"/>
    </location>
</feature>
<comment type="caution">
    <text evidence="3">The sequence shown here is derived from an EMBL/GenBank/DDBJ whole genome shotgun (WGS) entry which is preliminary data.</text>
</comment>
<dbReference type="Pfam" id="PF13090">
    <property type="entry name" value="PP_kinase_C"/>
    <property type="match status" value="1"/>
</dbReference>
<feature type="domain" description="Polyphosphate kinase C-terminal" evidence="1">
    <location>
        <begin position="56"/>
        <end position="167"/>
    </location>
</feature>
<feature type="non-terminal residue" evidence="3">
    <location>
        <position position="1"/>
    </location>
</feature>
<evidence type="ECO:0000259" key="1">
    <source>
        <dbReference type="Pfam" id="PF13090"/>
    </source>
</evidence>
<dbReference type="PANTHER" id="PTHR30218">
    <property type="entry name" value="POLYPHOSPHATE KINASE"/>
    <property type="match status" value="1"/>
</dbReference>
<dbReference type="EMBL" id="AJWY01007811">
    <property type="protein sequence ID" value="EKC62946.1"/>
    <property type="molecule type" value="Genomic_DNA"/>
</dbReference>
<protein>
    <submittedName>
        <fullName evidence="3">Polyphosphate kinase</fullName>
        <ecNumber evidence="3">2.7.4.1</ecNumber>
    </submittedName>
</protein>
<dbReference type="PANTHER" id="PTHR30218:SF0">
    <property type="entry name" value="POLYPHOSPHATE KINASE"/>
    <property type="match status" value="1"/>
</dbReference>
<organism evidence="3">
    <name type="scientific">human gut metagenome</name>
    <dbReference type="NCBI Taxonomy" id="408170"/>
    <lineage>
        <taxon>unclassified sequences</taxon>
        <taxon>metagenomes</taxon>
        <taxon>organismal metagenomes</taxon>
    </lineage>
</organism>
<dbReference type="EC" id="2.7.4.1" evidence="3"/>